<evidence type="ECO:0000256" key="2">
    <source>
        <dbReference type="ARBA" id="ARBA00011818"/>
    </source>
</evidence>
<dbReference type="PRINTS" id="PR00439">
    <property type="entry name" value="11SGLOBULIN"/>
</dbReference>
<dbReference type="PANTHER" id="PTHR31189">
    <property type="entry name" value="OS03G0336100 PROTEIN-RELATED"/>
    <property type="match status" value="1"/>
</dbReference>
<proteinExistence type="inferred from homology"/>
<dbReference type="InterPro" id="IPR006045">
    <property type="entry name" value="Cupin_1"/>
</dbReference>
<dbReference type="OrthoDB" id="2016041at2759"/>
<dbReference type="Gramene" id="ONK70717">
    <property type="protein sequence ID" value="ONK70717"/>
    <property type="gene ID" value="A4U43_C04F790"/>
</dbReference>
<dbReference type="OMA" id="HQGEAMN"/>
<name>A0A5P1EZZ3_ASPOF</name>
<organism evidence="7 8">
    <name type="scientific">Asparagus officinalis</name>
    <name type="common">Garden asparagus</name>
    <dbReference type="NCBI Taxonomy" id="4686"/>
    <lineage>
        <taxon>Eukaryota</taxon>
        <taxon>Viridiplantae</taxon>
        <taxon>Streptophyta</taxon>
        <taxon>Embryophyta</taxon>
        <taxon>Tracheophyta</taxon>
        <taxon>Spermatophyta</taxon>
        <taxon>Magnoliopsida</taxon>
        <taxon>Liliopsida</taxon>
        <taxon>Asparagales</taxon>
        <taxon>Asparagaceae</taxon>
        <taxon>Asparagoideae</taxon>
        <taxon>Asparagus</taxon>
    </lineage>
</organism>
<accession>A0A5P1EZZ3</accession>
<protein>
    <recommendedName>
        <fullName evidence="6">Cupin type-1 domain-containing protein</fullName>
    </recommendedName>
</protein>
<evidence type="ECO:0000256" key="5">
    <source>
        <dbReference type="ARBA" id="ARBA00023157"/>
    </source>
</evidence>
<keyword evidence="4" id="KW-0708">Seed storage protein</keyword>
<dbReference type="InterPro" id="IPR011051">
    <property type="entry name" value="RmlC_Cupin_sf"/>
</dbReference>
<dbReference type="Gene3D" id="2.60.120.10">
    <property type="entry name" value="Jelly Rolls"/>
    <property type="match status" value="2"/>
</dbReference>
<dbReference type="PANTHER" id="PTHR31189:SF54">
    <property type="entry name" value="11S GLOBULIN SEED STORAGE PROTEIN 2-LIKE"/>
    <property type="match status" value="1"/>
</dbReference>
<sequence>MAEAIGILVDLMRKIQRKEERGVLVNVEEEMRTIVPDEEQEGRDVRVNKEMGNNGNETNGEFCSIRLLQAIDRIGDADVFSKKAGWLNKITEDKLPLLRLVDLSAEKGSLQPNAFLVPHWSVNAHSIIYVTQGEGHLQVVDNQGRGVFNVNIKQGQLTVVPQYYACMIRAGSSGINWVTFMTSSQPMRTPIVGRLSTFTALPLQPMANSYRIPITQALELKFNRDHDEMLFPPTTTSYQTTE</sequence>
<feature type="domain" description="Cupin type-1" evidence="6">
    <location>
        <begin position="69"/>
        <end position="218"/>
    </location>
</feature>
<evidence type="ECO:0000259" key="6">
    <source>
        <dbReference type="SMART" id="SM00835"/>
    </source>
</evidence>
<dbReference type="EMBL" id="CM007384">
    <property type="protein sequence ID" value="ONK70717.1"/>
    <property type="molecule type" value="Genomic_DNA"/>
</dbReference>
<keyword evidence="5" id="KW-1015">Disulfide bond</keyword>
<dbReference type="InterPro" id="IPR006044">
    <property type="entry name" value="11S_seedstore_pln"/>
</dbReference>
<dbReference type="SMART" id="SM00835">
    <property type="entry name" value="Cupin_1"/>
    <property type="match status" value="1"/>
</dbReference>
<evidence type="ECO:0000313" key="8">
    <source>
        <dbReference type="Proteomes" id="UP000243459"/>
    </source>
</evidence>
<dbReference type="GO" id="GO:0045735">
    <property type="term" value="F:nutrient reservoir activity"/>
    <property type="evidence" value="ECO:0007669"/>
    <property type="project" value="UniProtKB-KW"/>
</dbReference>
<evidence type="ECO:0000313" key="7">
    <source>
        <dbReference type="EMBL" id="ONK70717.1"/>
    </source>
</evidence>
<dbReference type="AlphaFoldDB" id="A0A5P1EZZ3"/>
<dbReference type="Pfam" id="PF00190">
    <property type="entry name" value="Cupin_1"/>
    <property type="match status" value="1"/>
</dbReference>
<dbReference type="InterPro" id="IPR014710">
    <property type="entry name" value="RmlC-like_jellyroll"/>
</dbReference>
<comment type="similarity">
    <text evidence="1">Belongs to the 11S seed storage protein (globulins) family.</text>
</comment>
<evidence type="ECO:0000256" key="3">
    <source>
        <dbReference type="ARBA" id="ARBA00022761"/>
    </source>
</evidence>
<evidence type="ECO:0000256" key="1">
    <source>
        <dbReference type="ARBA" id="ARBA00007178"/>
    </source>
</evidence>
<evidence type="ECO:0000256" key="4">
    <source>
        <dbReference type="ARBA" id="ARBA00023129"/>
    </source>
</evidence>
<reference evidence="8" key="1">
    <citation type="journal article" date="2017" name="Nat. Commun.">
        <title>The asparagus genome sheds light on the origin and evolution of a young Y chromosome.</title>
        <authorList>
            <person name="Harkess A."/>
            <person name="Zhou J."/>
            <person name="Xu C."/>
            <person name="Bowers J.E."/>
            <person name="Van der Hulst R."/>
            <person name="Ayyampalayam S."/>
            <person name="Mercati F."/>
            <person name="Riccardi P."/>
            <person name="McKain M.R."/>
            <person name="Kakrana A."/>
            <person name="Tang H."/>
            <person name="Ray J."/>
            <person name="Groenendijk J."/>
            <person name="Arikit S."/>
            <person name="Mathioni S.M."/>
            <person name="Nakano M."/>
            <person name="Shan H."/>
            <person name="Telgmann-Rauber A."/>
            <person name="Kanno A."/>
            <person name="Yue Z."/>
            <person name="Chen H."/>
            <person name="Li W."/>
            <person name="Chen Y."/>
            <person name="Xu X."/>
            <person name="Zhang Y."/>
            <person name="Luo S."/>
            <person name="Chen H."/>
            <person name="Gao J."/>
            <person name="Mao Z."/>
            <person name="Pires J.C."/>
            <person name="Luo M."/>
            <person name="Kudrna D."/>
            <person name="Wing R.A."/>
            <person name="Meyers B.C."/>
            <person name="Yi K."/>
            <person name="Kong H."/>
            <person name="Lavrijsen P."/>
            <person name="Sunseri F."/>
            <person name="Falavigna A."/>
            <person name="Ye Y."/>
            <person name="Leebens-Mack J.H."/>
            <person name="Chen G."/>
        </authorList>
    </citation>
    <scope>NUCLEOTIDE SEQUENCE [LARGE SCALE GENOMIC DNA]</scope>
    <source>
        <strain evidence="8">cv. DH0086</strain>
    </source>
</reference>
<keyword evidence="3" id="KW-0758">Storage protein</keyword>
<dbReference type="CDD" id="cd02243">
    <property type="entry name" value="cupin_11S_legumin_C"/>
    <property type="match status" value="1"/>
</dbReference>
<keyword evidence="8" id="KW-1185">Reference proteome</keyword>
<comment type="subunit">
    <text evidence="2">Hexamer; each subunit is composed of an acidic and a basic chain derived from a single precursor and linked by a disulfide bond.</text>
</comment>
<gene>
    <name evidence="7" type="ORF">A4U43_C04F790</name>
</gene>
<dbReference type="Proteomes" id="UP000243459">
    <property type="component" value="Chromosome 4"/>
</dbReference>
<dbReference type="SUPFAM" id="SSF51182">
    <property type="entry name" value="RmlC-like cupins"/>
    <property type="match status" value="1"/>
</dbReference>
<dbReference type="InterPro" id="IPR050253">
    <property type="entry name" value="Seed_Storage-Functional"/>
</dbReference>